<feature type="compositionally biased region" description="Polar residues" evidence="1">
    <location>
        <begin position="22"/>
        <end position="37"/>
    </location>
</feature>
<organism evidence="2 3">
    <name type="scientific">Seiridium cardinale</name>
    <dbReference type="NCBI Taxonomy" id="138064"/>
    <lineage>
        <taxon>Eukaryota</taxon>
        <taxon>Fungi</taxon>
        <taxon>Dikarya</taxon>
        <taxon>Ascomycota</taxon>
        <taxon>Pezizomycotina</taxon>
        <taxon>Sordariomycetes</taxon>
        <taxon>Xylariomycetidae</taxon>
        <taxon>Amphisphaeriales</taxon>
        <taxon>Sporocadaceae</taxon>
        <taxon>Seiridium</taxon>
    </lineage>
</organism>
<reference evidence="2 3" key="1">
    <citation type="submission" date="2024-02" db="EMBL/GenBank/DDBJ databases">
        <title>First draft genome assembly of two strains of Seiridium cardinale.</title>
        <authorList>
            <person name="Emiliani G."/>
            <person name="Scali E."/>
        </authorList>
    </citation>
    <scope>NUCLEOTIDE SEQUENCE [LARGE SCALE GENOMIC DNA]</scope>
    <source>
        <strain evidence="2 3">BM-138-000479</strain>
    </source>
</reference>
<name>A0ABR2XKS3_9PEZI</name>
<dbReference type="EMBL" id="JARVKM010000043">
    <property type="protein sequence ID" value="KAK9774247.1"/>
    <property type="molecule type" value="Genomic_DNA"/>
</dbReference>
<feature type="region of interest" description="Disordered" evidence="1">
    <location>
        <begin position="1"/>
        <end position="99"/>
    </location>
</feature>
<evidence type="ECO:0000313" key="3">
    <source>
        <dbReference type="Proteomes" id="UP001465668"/>
    </source>
</evidence>
<accession>A0ABR2XKS3</accession>
<feature type="compositionally biased region" description="Polar residues" evidence="1">
    <location>
        <begin position="1"/>
        <end position="12"/>
    </location>
</feature>
<evidence type="ECO:0000313" key="2">
    <source>
        <dbReference type="EMBL" id="KAK9774247.1"/>
    </source>
</evidence>
<proteinExistence type="predicted"/>
<keyword evidence="3" id="KW-1185">Reference proteome</keyword>
<gene>
    <name evidence="2" type="ORF">SCAR479_09111</name>
</gene>
<protein>
    <submittedName>
        <fullName evidence="2">Uncharacterized protein</fullName>
    </submittedName>
</protein>
<dbReference type="Proteomes" id="UP001465668">
    <property type="component" value="Unassembled WGS sequence"/>
</dbReference>
<evidence type="ECO:0000256" key="1">
    <source>
        <dbReference type="SAM" id="MobiDB-lite"/>
    </source>
</evidence>
<comment type="caution">
    <text evidence="2">The sequence shown here is derived from an EMBL/GenBank/DDBJ whole genome shotgun (WGS) entry which is preliminary data.</text>
</comment>
<feature type="compositionally biased region" description="Low complexity" evidence="1">
    <location>
        <begin position="70"/>
        <end position="80"/>
    </location>
</feature>
<sequence>MSSTDSLISGQCPSKPAHKFSNLFSTGTGTGTGQLRSPSDHELSSQRLTSFVQEPRASSDRRSTLWTGDTSATRSTSSRQAQDEMKEQINGIMTPFGTN</sequence>